<dbReference type="EMBL" id="CAADJE010000020">
    <property type="protein sequence ID" value="VFS62648.1"/>
    <property type="molecule type" value="Genomic_DNA"/>
</dbReference>
<evidence type="ECO:0000313" key="1">
    <source>
        <dbReference type="EMBL" id="VFS62648.1"/>
    </source>
</evidence>
<gene>
    <name evidence="1" type="ORF">NCTC12998_01967</name>
</gene>
<proteinExistence type="predicted"/>
<name>A0A485ATU9_RAOPL</name>
<protein>
    <submittedName>
        <fullName evidence="1">Uncharacterized protein</fullName>
    </submittedName>
</protein>
<dbReference type="Proteomes" id="UP000345637">
    <property type="component" value="Unassembled WGS sequence"/>
</dbReference>
<dbReference type="AlphaFoldDB" id="A0A485ATU9"/>
<evidence type="ECO:0000313" key="2">
    <source>
        <dbReference type="Proteomes" id="UP000345637"/>
    </source>
</evidence>
<reference evidence="1 2" key="1">
    <citation type="submission" date="2019-03" db="EMBL/GenBank/DDBJ databases">
        <authorList>
            <consortium name="Pathogen Informatics"/>
        </authorList>
    </citation>
    <scope>NUCLEOTIDE SEQUENCE [LARGE SCALE GENOMIC DNA]</scope>
    <source>
        <strain evidence="1 2">NCTC12998</strain>
    </source>
</reference>
<sequence length="72" mass="8178">MAAQAREEAKNLHDWGMPEEAIRREEQAERLEHAIQVATGGKVDTVLISLSWSEMVKELKDKADIKRSYLAV</sequence>
<accession>A0A485ATU9</accession>
<organism evidence="1 2">
    <name type="scientific">Raoultella planticola</name>
    <name type="common">Klebsiella planticola</name>
    <dbReference type="NCBI Taxonomy" id="575"/>
    <lineage>
        <taxon>Bacteria</taxon>
        <taxon>Pseudomonadati</taxon>
        <taxon>Pseudomonadota</taxon>
        <taxon>Gammaproteobacteria</taxon>
        <taxon>Enterobacterales</taxon>
        <taxon>Enterobacteriaceae</taxon>
        <taxon>Klebsiella/Raoultella group</taxon>
        <taxon>Raoultella</taxon>
    </lineage>
</organism>